<dbReference type="InterPro" id="IPR036271">
    <property type="entry name" value="Tet_transcr_reg_TetR-rel_C_sf"/>
</dbReference>
<protein>
    <submittedName>
        <fullName evidence="6">TetR family transcriptional regulator</fullName>
    </submittedName>
</protein>
<dbReference type="Pfam" id="PF00440">
    <property type="entry name" value="TetR_N"/>
    <property type="match status" value="1"/>
</dbReference>
<dbReference type="InterPro" id="IPR050109">
    <property type="entry name" value="HTH-type_TetR-like_transc_reg"/>
</dbReference>
<dbReference type="Proteomes" id="UP000663918">
    <property type="component" value="Chromosome"/>
</dbReference>
<dbReference type="PANTHER" id="PTHR30055">
    <property type="entry name" value="HTH-TYPE TRANSCRIPTIONAL REGULATOR RUTR"/>
    <property type="match status" value="1"/>
</dbReference>
<dbReference type="KEGG" id="bgoe:IFJ75_12485"/>
<keyword evidence="7" id="KW-1185">Reference proteome</keyword>
<gene>
    <name evidence="6" type="ORF">IFJ75_12485</name>
</gene>
<name>A0A975C3T6_9CAUL</name>
<proteinExistence type="predicted"/>
<organism evidence="6 7">
    <name type="scientific">Brevundimonas goettingensis</name>
    <dbReference type="NCBI Taxonomy" id="2774190"/>
    <lineage>
        <taxon>Bacteria</taxon>
        <taxon>Pseudomonadati</taxon>
        <taxon>Pseudomonadota</taxon>
        <taxon>Alphaproteobacteria</taxon>
        <taxon>Caulobacterales</taxon>
        <taxon>Caulobacteraceae</taxon>
        <taxon>Brevundimonas</taxon>
    </lineage>
</organism>
<keyword evidence="3" id="KW-0804">Transcription</keyword>
<dbReference type="GO" id="GO:0003700">
    <property type="term" value="F:DNA-binding transcription factor activity"/>
    <property type="evidence" value="ECO:0007669"/>
    <property type="project" value="TreeGrafter"/>
</dbReference>
<feature type="DNA-binding region" description="H-T-H motif" evidence="4">
    <location>
        <begin position="38"/>
        <end position="57"/>
    </location>
</feature>
<dbReference type="Gene3D" id="1.10.357.10">
    <property type="entry name" value="Tetracycline Repressor, domain 2"/>
    <property type="match status" value="1"/>
</dbReference>
<dbReference type="AlphaFoldDB" id="A0A975C3T6"/>
<accession>A0A975C3T6</accession>
<dbReference type="InterPro" id="IPR041678">
    <property type="entry name" value="TetR_C_16"/>
</dbReference>
<keyword evidence="1" id="KW-0805">Transcription regulation</keyword>
<dbReference type="SUPFAM" id="SSF46689">
    <property type="entry name" value="Homeodomain-like"/>
    <property type="match status" value="1"/>
</dbReference>
<sequence length="191" mass="21137">MNLSFELCSRPRNAAATREAILAAANARFLAESYDQVGMRDIARDVGVDPALISRYFGSKEDLFNSVLEGCGDGSDLTAGDRATFGERVAHDLVYGPKKEFKLRWLLLMLRSITSPKAAEIIQRGSKAKFYQPFTDWVGGEDAEIKARMTAGFIMGLTVSRDITGGFDMTEEQCERFKARIATTLQSFIDS</sequence>
<dbReference type="EMBL" id="CP062222">
    <property type="protein sequence ID" value="QTC93333.1"/>
    <property type="molecule type" value="Genomic_DNA"/>
</dbReference>
<keyword evidence="2 4" id="KW-0238">DNA-binding</keyword>
<evidence type="ECO:0000256" key="4">
    <source>
        <dbReference type="PROSITE-ProRule" id="PRU00335"/>
    </source>
</evidence>
<reference evidence="6" key="1">
    <citation type="submission" date="2020-09" db="EMBL/GenBank/DDBJ databases">
        <title>Brevundimonas sp. LVF2 isolated from a puddle in Goettingen, Germany.</title>
        <authorList>
            <person name="Friedrich I."/>
            <person name="Klassen A."/>
            <person name="Hannes N."/>
            <person name="Schneider D."/>
            <person name="Hertel R."/>
            <person name="Daniel R."/>
        </authorList>
    </citation>
    <scope>NUCLEOTIDE SEQUENCE</scope>
    <source>
        <strain evidence="6">LVF2</strain>
    </source>
</reference>
<dbReference type="GO" id="GO:0000976">
    <property type="term" value="F:transcription cis-regulatory region binding"/>
    <property type="evidence" value="ECO:0007669"/>
    <property type="project" value="TreeGrafter"/>
</dbReference>
<evidence type="ECO:0000256" key="3">
    <source>
        <dbReference type="ARBA" id="ARBA00023163"/>
    </source>
</evidence>
<evidence type="ECO:0000256" key="2">
    <source>
        <dbReference type="ARBA" id="ARBA00023125"/>
    </source>
</evidence>
<dbReference type="InterPro" id="IPR009057">
    <property type="entry name" value="Homeodomain-like_sf"/>
</dbReference>
<dbReference type="PROSITE" id="PS50977">
    <property type="entry name" value="HTH_TETR_2"/>
    <property type="match status" value="1"/>
</dbReference>
<evidence type="ECO:0000256" key="1">
    <source>
        <dbReference type="ARBA" id="ARBA00023015"/>
    </source>
</evidence>
<dbReference type="Pfam" id="PF17920">
    <property type="entry name" value="TetR_C_16"/>
    <property type="match status" value="1"/>
</dbReference>
<evidence type="ECO:0000259" key="5">
    <source>
        <dbReference type="PROSITE" id="PS50977"/>
    </source>
</evidence>
<dbReference type="PANTHER" id="PTHR30055:SF234">
    <property type="entry name" value="HTH-TYPE TRANSCRIPTIONAL REGULATOR BETI"/>
    <property type="match status" value="1"/>
</dbReference>
<evidence type="ECO:0000313" key="7">
    <source>
        <dbReference type="Proteomes" id="UP000663918"/>
    </source>
</evidence>
<feature type="domain" description="HTH tetR-type" evidence="5">
    <location>
        <begin position="15"/>
        <end position="75"/>
    </location>
</feature>
<dbReference type="InterPro" id="IPR001647">
    <property type="entry name" value="HTH_TetR"/>
</dbReference>
<evidence type="ECO:0000313" key="6">
    <source>
        <dbReference type="EMBL" id="QTC93333.1"/>
    </source>
</evidence>
<dbReference type="SUPFAM" id="SSF48498">
    <property type="entry name" value="Tetracyclin repressor-like, C-terminal domain"/>
    <property type="match status" value="1"/>
</dbReference>